<feature type="domain" description="Teneurin-like YD-shell" evidence="6">
    <location>
        <begin position="967"/>
        <end position="1338"/>
    </location>
</feature>
<keyword evidence="3" id="KW-0472">Membrane</keyword>
<keyword evidence="3" id="KW-1133">Transmembrane helix</keyword>
<dbReference type="Gene3D" id="2.180.10.10">
    <property type="entry name" value="RHS repeat-associated core"/>
    <property type="match status" value="2"/>
</dbReference>
<dbReference type="InterPro" id="IPR022385">
    <property type="entry name" value="Rhs_assc_core"/>
</dbReference>
<evidence type="ECO:0000256" key="2">
    <source>
        <dbReference type="SAM" id="MobiDB-lite"/>
    </source>
</evidence>
<accession>A0A127I1N3</accession>
<evidence type="ECO:0000313" key="8">
    <source>
        <dbReference type="Proteomes" id="UP000070516"/>
    </source>
</evidence>
<feature type="domain" description="Transglutaminase-like" evidence="4">
    <location>
        <begin position="193"/>
        <end position="264"/>
    </location>
</feature>
<dbReference type="Pfam" id="PF05593">
    <property type="entry name" value="RHS_repeat"/>
    <property type="match status" value="1"/>
</dbReference>
<feature type="region of interest" description="Disordered" evidence="2">
    <location>
        <begin position="146"/>
        <end position="177"/>
    </location>
</feature>
<evidence type="ECO:0000259" key="4">
    <source>
        <dbReference type="Pfam" id="PF01841"/>
    </source>
</evidence>
<evidence type="ECO:0000259" key="5">
    <source>
        <dbReference type="Pfam" id="PF20148"/>
    </source>
</evidence>
<evidence type="ECO:0000259" key="6">
    <source>
        <dbReference type="Pfam" id="PF25023"/>
    </source>
</evidence>
<dbReference type="Pfam" id="PF25023">
    <property type="entry name" value="TEN_YD-shell"/>
    <property type="match status" value="2"/>
</dbReference>
<dbReference type="Proteomes" id="UP000070516">
    <property type="component" value="Chromosome"/>
</dbReference>
<dbReference type="InterPro" id="IPR006530">
    <property type="entry name" value="YD"/>
</dbReference>
<reference evidence="7 8" key="1">
    <citation type="submission" date="2016-02" db="EMBL/GenBank/DDBJ databases">
        <title>Complete genome sequence of Pseudomonas azotoformans S4.</title>
        <authorList>
            <person name="Fang Y."/>
            <person name="Wu L."/>
            <person name="Feng G."/>
        </authorList>
    </citation>
    <scope>NUCLEOTIDE SEQUENCE [LARGE SCALE GENOMIC DNA]</scope>
    <source>
        <strain evidence="7 8">S4</strain>
    </source>
</reference>
<feature type="domain" description="Teneurin-like YD-shell" evidence="6">
    <location>
        <begin position="1639"/>
        <end position="1898"/>
    </location>
</feature>
<evidence type="ECO:0000313" key="7">
    <source>
        <dbReference type="EMBL" id="AMN80593.1"/>
    </source>
</evidence>
<organism evidence="7 8">
    <name type="scientific">Pseudomonas azotoformans</name>
    <dbReference type="NCBI Taxonomy" id="47878"/>
    <lineage>
        <taxon>Bacteria</taxon>
        <taxon>Pseudomonadati</taxon>
        <taxon>Pseudomonadota</taxon>
        <taxon>Gammaproteobacteria</taxon>
        <taxon>Pseudomonadales</taxon>
        <taxon>Pseudomonadaceae</taxon>
        <taxon>Pseudomonas</taxon>
    </lineage>
</organism>
<keyword evidence="1" id="KW-0677">Repeat</keyword>
<dbReference type="InterPro" id="IPR045351">
    <property type="entry name" value="DUF6531"/>
</dbReference>
<feature type="domain" description="DUF6531" evidence="5">
    <location>
        <begin position="781"/>
        <end position="843"/>
    </location>
</feature>
<dbReference type="Gene3D" id="3.10.620.30">
    <property type="match status" value="1"/>
</dbReference>
<dbReference type="EMBL" id="CP014546">
    <property type="protein sequence ID" value="AMN80593.1"/>
    <property type="molecule type" value="Genomic_DNA"/>
</dbReference>
<name>A0A127I1N3_PSEAZ</name>
<proteinExistence type="predicted"/>
<dbReference type="SUPFAM" id="SSF54001">
    <property type="entry name" value="Cysteine proteinases"/>
    <property type="match status" value="1"/>
</dbReference>
<sequence>MMRWATALQWLPLDLPDVTVNVNYRVQLISVRALLTVAAPELLQSDNISGGEESMKFFSLSKFFAALWMATFAIPAVVAAQGNVHLIPGKTAVNYDTLIGGVQDKALKGRGPIELKPAGTARAFMAPVSIDEAKAVRATRTFPSNLIQGDSSSTNGSNKPKSISSAQRSLSSSSAPVGPASITVLARALNYHPDRIYQYIRNNIDFYPVNGVQKGAVGALLDNQGTAYDQAALMVELLRASGYNANYVVGVIHLTAAQLRDWWGFETDNVCAVINLLGQSQIPYGDITATVGGTCPGLNAGLAAVSIQHVWVKTNIGGTDYVFDPSYKPHVKKVGLDYSAVTGYNAATFLSNAKSGATINADFVQNLNRSNITSGLTSAASNLAAWLRVNKPTATMDDVIGGWTIEPYLGQTQRQSSLPYQDPAYGISEGTFLEPASKPTLRLRYQGIDKTFTSDAIYGRRLSISYNSNNQPELKLDGVILATGSAVAVGADSSITMTIVHNAFTDPKANQEFSQNIKGGGTYIINNGWGPTGRGLAQFHLANLETLRATGAAETTEPVLGTSLAVLGAQWLGQTQELDSISGRISGSLMFHYHQTGIAGYYKSSYVDLPGGIVALVNAAGNTLKENAAFRSSVGHSSAFESTTVQQVTGVKAVSTVSLLDKASVAGMKIFSAKTSNYLSQVKPNLTGCSAYYTALESVINPGGRVILPASCTQIEGGWTGFGYFTFTNAVTPLMGAMISGGYAGGYSSFPQSVGLMVASAETNTKSPNSWTQFFGSAWSDPVDMVNGNFLYEHADMKAGVGEFPASLGLQRVYSSGLRYRDGSLGKGWAHNFNSSVRVGSDGYQGLGEDSALDAVNALVAIRATYDLFMDISDSTESYVISAISQNWLGEQIVNNTVVVGQGLNGMVFVKLPDGSYNPPPGNSARLIKNSDGTYALEELNRAKKWFDLSGKITRYDDPSGIQVKFTYSGDNLALVENSLGRTLNFSYTNNRIAQVTDGAGGRAIKYLYDANGNLTSSTDATNQTTTFQYDLPGRMTKHFSPAAPSVAVVTNVYDSFNRVETQTNAKGQLYNYLFAGFRTSEIGPDGVTRVNYINGAGKTLQFGDPMSRWTVYEYDGLQRVIRAVEPEGNATEYTYDDATCASIDKRCTHNLSSVKKVAKQGSGVPTQTIAYTYESAFNKVATVTDALGNTTVTTYTSQGYINQVTQPQDSLGVAPQTSYGYSVFSRSGWNNFYLPSSQTVKIDSGRSVVNTIVYNASNKYVPSARVVDSGSGRLNLTSTLTYDAVGNLTSVDGPRTDVVDTTDFVFDAERRGITTINAVGKQSITGYDAEGRIVRAASQFGSQWLVKCSTYSVTGKVVREWGPALTAASSTCPAQASPVAITDTAYDNLDRAVTSTIYLPASEGGNRITQTVYNLDDTVQKIKKAVGTAQLQDYATYTYNNNGKLFTSQDARGYLTVRELDGLDRLLRLYYPLPDTVGQGNANDFEQFEYDANDNVIFHRLRSGEVMGNTWDKLNRLTSRYYFDSGDNVNFAYDLRGLKTQSNFADSSYNINNAWDNAGRLTSSNAGGKLVKYQYDAADNRIALTWPDNVYVQSAYDSLNRLTSIKENNVTALVNYVYDDLNRRATVTQGNGTSTGYAFDNQGRLSSLEHFLAGTAQDVKYTYARNQVGDLAQVSTTNNLYQWDGAQSGINSYTANGRNQYLSAAGVTPSYDGNANLSNDGVFSYQYDRENRLRSATQGSVVNTLSYDAEGRMRRTSLGGIQIDLLYDGERLIGEYDSTGTLLKRYVHGSGADEVLVVYDGAALTNKNWLYSDHQGSVVALANTTGTSTSVYAYGPFGEPNTTAGVRFRYTGQQFLPQLNLYYYKARFYSATLGRFLQTDPIGYSDDMNLYAYAGNNALNFNDSSGLFKSQLNNLSAKLGAYGDSAYNSNFSLSIEAYRVVGGGISLSWSKGALEVTGKFGLGLGAGFTYDPKGTPSLHTSSSGSGYIARTTVEGGVAIGVGPLAAGISYKGATGNAITNKVGGGFGSPSVVFSIDPNAVNWGGRWGTNINVEFGGYNHF</sequence>
<dbReference type="InterPro" id="IPR002931">
    <property type="entry name" value="Transglutaminase-like"/>
</dbReference>
<gene>
    <name evidence="7" type="ORF">AYR47_20795</name>
</gene>
<dbReference type="NCBIfam" id="TIGR01643">
    <property type="entry name" value="YD_repeat_2x"/>
    <property type="match status" value="2"/>
</dbReference>
<dbReference type="KEGG" id="pazo:AYR47_20795"/>
<feature type="compositionally biased region" description="Polar residues" evidence="2">
    <location>
        <begin position="146"/>
        <end position="161"/>
    </location>
</feature>
<dbReference type="Pfam" id="PF20148">
    <property type="entry name" value="DUF6531"/>
    <property type="match status" value="1"/>
</dbReference>
<dbReference type="NCBIfam" id="TIGR03696">
    <property type="entry name" value="Rhs_assc_core"/>
    <property type="match status" value="1"/>
</dbReference>
<dbReference type="InterPro" id="IPR056823">
    <property type="entry name" value="TEN-like_YD-shell"/>
</dbReference>
<feature type="transmembrane region" description="Helical" evidence="3">
    <location>
        <begin position="63"/>
        <end position="80"/>
    </location>
</feature>
<protein>
    <submittedName>
        <fullName evidence="7">Uncharacterized protein</fullName>
    </submittedName>
</protein>
<evidence type="ECO:0000256" key="3">
    <source>
        <dbReference type="SAM" id="Phobius"/>
    </source>
</evidence>
<dbReference type="PANTHER" id="PTHR32305">
    <property type="match status" value="1"/>
</dbReference>
<dbReference type="InterPro" id="IPR031325">
    <property type="entry name" value="RHS_repeat"/>
</dbReference>
<keyword evidence="3" id="KW-0812">Transmembrane</keyword>
<evidence type="ECO:0000256" key="1">
    <source>
        <dbReference type="ARBA" id="ARBA00022737"/>
    </source>
</evidence>
<dbReference type="InterPro" id="IPR050708">
    <property type="entry name" value="T6SS_VgrG/RHS"/>
</dbReference>
<dbReference type="PANTHER" id="PTHR32305:SF15">
    <property type="entry name" value="PROTEIN RHSA-RELATED"/>
    <property type="match status" value="1"/>
</dbReference>
<feature type="compositionally biased region" description="Low complexity" evidence="2">
    <location>
        <begin position="162"/>
        <end position="174"/>
    </location>
</feature>
<dbReference type="Pfam" id="PF01841">
    <property type="entry name" value="Transglut_core"/>
    <property type="match status" value="1"/>
</dbReference>
<dbReference type="InterPro" id="IPR038765">
    <property type="entry name" value="Papain-like_cys_pep_sf"/>
</dbReference>